<protein>
    <recommendedName>
        <fullName evidence="3">Radical SAM additional 4Fe4S-binding SPASM domain-containing protein</fullName>
    </recommendedName>
</protein>
<dbReference type="Proteomes" id="UP000198896">
    <property type="component" value="Unassembled WGS sequence"/>
</dbReference>
<dbReference type="AlphaFoldDB" id="A0A1I2DBR0"/>
<evidence type="ECO:0000313" key="2">
    <source>
        <dbReference type="Proteomes" id="UP000198896"/>
    </source>
</evidence>
<evidence type="ECO:0000313" key="1">
    <source>
        <dbReference type="EMBL" id="SFE77861.1"/>
    </source>
</evidence>
<dbReference type="OrthoDB" id="7021155at2"/>
<dbReference type="STRING" id="1123323.SAMN05216245_1195"/>
<evidence type="ECO:0008006" key="3">
    <source>
        <dbReference type="Google" id="ProtNLM"/>
    </source>
</evidence>
<proteinExistence type="predicted"/>
<dbReference type="EMBL" id="FONL01000019">
    <property type="protein sequence ID" value="SFE77861.1"/>
    <property type="molecule type" value="Genomic_DNA"/>
</dbReference>
<reference evidence="1 2" key="1">
    <citation type="submission" date="2016-10" db="EMBL/GenBank/DDBJ databases">
        <authorList>
            <person name="de Groot N.N."/>
        </authorList>
    </citation>
    <scope>NUCLEOTIDE SEQUENCE [LARGE SCALE GENOMIC DNA]</scope>
    <source>
        <strain evidence="1 2">DSM 9236</strain>
    </source>
</reference>
<name>A0A1I2DBR0_9FIRM</name>
<accession>A0A1I2DBR0</accession>
<gene>
    <name evidence="1" type="ORF">SAMN05216245_1195</name>
</gene>
<dbReference type="RefSeq" id="WP_093914097.1">
    <property type="nucleotide sequence ID" value="NZ_FONL01000019.1"/>
</dbReference>
<keyword evidence="2" id="KW-1185">Reference proteome</keyword>
<sequence length="620" mass="69988">MEEKELAVKNWLAHLRRHPMPEIVSEECMAALSSVEAQYGETESYGAGLEVRLGNPAAYVDYIMNIDEEIIPKVKALWYEIDYEEFSRAAATGKRIEPCLFANVGEEDYRTFWDDVLPPFLGEERAKRLRAPLDRVTERLPEKAFIKQIGTMTSRGELDIMRLVISFPSWESIFPGLTAIGWQGDTAELASALEPWKESQRIAVNIDLGADGVLPKIGIEVFSRWRHPLIVDKFIMRLEDAGLCLPEKGEALRRWIRIRPDADPFRQTLINYFKLNYKDGKITEAKAYLEQTPYINHNYFDAYEFPGRVAFYLRDGERALSADSALRLLAQCGENRLRRARFMGVEGYEEFDRLLGVCREYSIRAEVSLAEPVSREALEQMIAAGADSFLMDMEEETGWAANAETLRALDFAGFRLRWFMHRGNAQDLPRVIRLAGETGAQELIITGMKPCSPGLRRETPDRGQIIAAAEIINAWQKENLRNGEAANETQDGEVANETAGTDAKSRMELTVESCFSPLRAVMGGADEKRNGNRGIGRGCEAGCWFFAVQADGSFTPCPYLDAQETYGSITEYWEHSPLLKNIRKQSGHEGCPYARRCLPCFAVIKEVGDCPLHPLHGDRP</sequence>
<organism evidence="1 2">
    <name type="scientific">Succiniclasticum ruminis DSM 9236</name>
    <dbReference type="NCBI Taxonomy" id="1123323"/>
    <lineage>
        <taxon>Bacteria</taxon>
        <taxon>Bacillati</taxon>
        <taxon>Bacillota</taxon>
        <taxon>Negativicutes</taxon>
        <taxon>Acidaminococcales</taxon>
        <taxon>Acidaminococcaceae</taxon>
        <taxon>Succiniclasticum</taxon>
    </lineage>
</organism>